<dbReference type="PANTHER" id="PTHR33490:SF12">
    <property type="entry name" value="BLL5557 PROTEIN"/>
    <property type="match status" value="1"/>
</dbReference>
<reference evidence="3" key="1">
    <citation type="submission" date="2016-10" db="EMBL/GenBank/DDBJ databases">
        <authorList>
            <person name="Varghese N."/>
            <person name="Submissions S."/>
        </authorList>
    </citation>
    <scope>NUCLEOTIDE SEQUENCE [LARGE SCALE GENOMIC DNA]</scope>
    <source>
        <strain evidence="3">CGMCC 4.3568</strain>
    </source>
</reference>
<dbReference type="GO" id="GO:0006508">
    <property type="term" value="P:proteolysis"/>
    <property type="evidence" value="ECO:0007669"/>
    <property type="project" value="UniProtKB-KW"/>
</dbReference>
<dbReference type="STRING" id="490629.SAMN05216266_112107"/>
<dbReference type="PANTHER" id="PTHR33490">
    <property type="entry name" value="BLR5614 PROTEIN-RELATED"/>
    <property type="match status" value="1"/>
</dbReference>
<keyword evidence="2" id="KW-0645">Protease</keyword>
<dbReference type="SMART" id="SM00460">
    <property type="entry name" value="TGc"/>
    <property type="match status" value="1"/>
</dbReference>
<organism evidence="2 3">
    <name type="scientific">Amycolatopsis marina</name>
    <dbReference type="NCBI Taxonomy" id="490629"/>
    <lineage>
        <taxon>Bacteria</taxon>
        <taxon>Bacillati</taxon>
        <taxon>Actinomycetota</taxon>
        <taxon>Actinomycetes</taxon>
        <taxon>Pseudonocardiales</taxon>
        <taxon>Pseudonocardiaceae</taxon>
        <taxon>Amycolatopsis</taxon>
    </lineage>
</organism>
<dbReference type="InterPro" id="IPR038765">
    <property type="entry name" value="Papain-like_cys_pep_sf"/>
</dbReference>
<dbReference type="GO" id="GO:0008233">
    <property type="term" value="F:peptidase activity"/>
    <property type="evidence" value="ECO:0007669"/>
    <property type="project" value="UniProtKB-KW"/>
</dbReference>
<dbReference type="EMBL" id="FOKG01000012">
    <property type="protein sequence ID" value="SFB45820.1"/>
    <property type="molecule type" value="Genomic_DNA"/>
</dbReference>
<dbReference type="Proteomes" id="UP000243799">
    <property type="component" value="Unassembled WGS sequence"/>
</dbReference>
<feature type="domain" description="Transglutaminase-like" evidence="1">
    <location>
        <begin position="155"/>
        <end position="215"/>
    </location>
</feature>
<dbReference type="SUPFAM" id="SSF54001">
    <property type="entry name" value="Cysteine proteinases"/>
    <property type="match status" value="1"/>
</dbReference>
<dbReference type="Gene3D" id="2.60.40.2250">
    <property type="match status" value="1"/>
</dbReference>
<evidence type="ECO:0000313" key="2">
    <source>
        <dbReference type="EMBL" id="SFB45820.1"/>
    </source>
</evidence>
<dbReference type="OrthoDB" id="5438043at2"/>
<keyword evidence="3" id="KW-1185">Reference proteome</keyword>
<dbReference type="AlphaFoldDB" id="A0A1I1BBA2"/>
<protein>
    <submittedName>
        <fullName evidence="2">Transglutaminase-like enzyme, putative cysteine protease</fullName>
    </submittedName>
</protein>
<dbReference type="RefSeq" id="WP_091674917.1">
    <property type="nucleotide sequence ID" value="NZ_FOKG01000012.1"/>
</dbReference>
<dbReference type="InterPro" id="IPR002931">
    <property type="entry name" value="Transglutaminase-like"/>
</dbReference>
<keyword evidence="2" id="KW-0378">Hydrolase</keyword>
<evidence type="ECO:0000313" key="3">
    <source>
        <dbReference type="Proteomes" id="UP000243799"/>
    </source>
</evidence>
<proteinExistence type="predicted"/>
<dbReference type="Gene3D" id="3.10.620.30">
    <property type="match status" value="1"/>
</dbReference>
<name>A0A1I1BBA2_9PSEU</name>
<gene>
    <name evidence="2" type="ORF">SAMN05216266_112107</name>
</gene>
<accession>A0A1I1BBA2</accession>
<sequence length="271" mass="29427">MTVRTRLEAELSLRVTAPGRLALSVAVANSAKADSEELTVRTAGGQNPPVDAPAELPHGTRVHVLDLPYDEVHIRYRAERVSGDSEPEALTDADQITYTRPSRYCPSDRMIGLALEHFGQISEKRDQVREIVRYVGDRLAYIPGTSRPTDSALETLLAGEGVCRDFAHLCVTYCRSLDIPARFAAVYAPGLSPMDFHAVFEAAIDGHWYVFDATRLAPRQTLTRIATGRDAADTAFLSTLGCEIELLRSSATATTAADLPEDDGTALIALA</sequence>
<dbReference type="Pfam" id="PF01841">
    <property type="entry name" value="Transglut_core"/>
    <property type="match status" value="1"/>
</dbReference>
<evidence type="ECO:0000259" key="1">
    <source>
        <dbReference type="SMART" id="SM00460"/>
    </source>
</evidence>